<accession>A0ABW1ZZ82</accession>
<dbReference type="PRINTS" id="PR00483">
    <property type="entry name" value="BACPHPHTASE"/>
</dbReference>
<dbReference type="SMART" id="SM00014">
    <property type="entry name" value="acidPPc"/>
    <property type="match status" value="1"/>
</dbReference>
<keyword evidence="2" id="KW-0732">Signal</keyword>
<dbReference type="Gene3D" id="1.20.144.10">
    <property type="entry name" value="Phosphatidic acid phosphatase type 2/haloperoxidase"/>
    <property type="match status" value="1"/>
</dbReference>
<evidence type="ECO:0000256" key="1">
    <source>
        <dbReference type="PIRNR" id="PIRNR000897"/>
    </source>
</evidence>
<gene>
    <name evidence="4" type="ORF">ACFQDL_10790</name>
</gene>
<dbReference type="Proteomes" id="UP001596422">
    <property type="component" value="Unassembled WGS sequence"/>
</dbReference>
<keyword evidence="1" id="KW-0378">Hydrolase</keyword>
<dbReference type="CDD" id="cd03397">
    <property type="entry name" value="PAP2_acid_phosphatase"/>
    <property type="match status" value="1"/>
</dbReference>
<comment type="caution">
    <text evidence="4">The sequence shown here is derived from an EMBL/GenBank/DDBJ whole genome shotgun (WGS) entry which is preliminary data.</text>
</comment>
<feature type="signal peptide" evidence="2">
    <location>
        <begin position="1"/>
        <end position="31"/>
    </location>
</feature>
<dbReference type="EC" id="3.1.3.2" evidence="1"/>
<dbReference type="Pfam" id="PF01569">
    <property type="entry name" value="PAP2"/>
    <property type="match status" value="1"/>
</dbReference>
<evidence type="ECO:0000313" key="5">
    <source>
        <dbReference type="Proteomes" id="UP001596422"/>
    </source>
</evidence>
<dbReference type="InterPro" id="IPR001011">
    <property type="entry name" value="Acid_Pase_classA_bac"/>
</dbReference>
<feature type="chain" id="PRO_5046950797" description="Acid phosphatase" evidence="2">
    <location>
        <begin position="32"/>
        <end position="250"/>
    </location>
</feature>
<evidence type="ECO:0000259" key="3">
    <source>
        <dbReference type="SMART" id="SM00014"/>
    </source>
</evidence>
<proteinExistence type="inferred from homology"/>
<evidence type="ECO:0000256" key="2">
    <source>
        <dbReference type="SAM" id="SignalP"/>
    </source>
</evidence>
<keyword evidence="5" id="KW-1185">Reference proteome</keyword>
<comment type="similarity">
    <text evidence="1">Belongs to the class A bacterial acid phosphatase family.</text>
</comment>
<comment type="catalytic activity">
    <reaction evidence="1">
        <text>a phosphate monoester + H2O = an alcohol + phosphate</text>
        <dbReference type="Rhea" id="RHEA:15017"/>
        <dbReference type="ChEBI" id="CHEBI:15377"/>
        <dbReference type="ChEBI" id="CHEBI:30879"/>
        <dbReference type="ChEBI" id="CHEBI:43474"/>
        <dbReference type="ChEBI" id="CHEBI:67140"/>
        <dbReference type="EC" id="3.1.3.2"/>
    </reaction>
</comment>
<protein>
    <recommendedName>
        <fullName evidence="1">Acid phosphatase</fullName>
        <ecNumber evidence="1">3.1.3.2</ecNumber>
    </recommendedName>
</protein>
<sequence>MKRIISMLDKNLRSAVLVACLTSVATVPAVASDVMEGAVIVKGVKVYIDPAEFDSTRFLPPPPQGLYDEEDMRTVVRWQELRTPEMEKQARDDSEQSVFRWANILGPEWNEDNFPIAKQFFKQVYKTESNLNKQGKGKWNRERPGSKNSDIQAVSEFKNYGSYPSGHSAFAHFTAIVLADMIPEKREEIMQRGWEKSFGRMIGGVHYLSDVEAGRMLGAICAVMVQDNPAFKADFEEARAEVRKGLGLPL</sequence>
<reference evidence="5" key="1">
    <citation type="journal article" date="2019" name="Int. J. Syst. Evol. Microbiol.">
        <title>The Global Catalogue of Microorganisms (GCM) 10K type strain sequencing project: providing services to taxonomists for standard genome sequencing and annotation.</title>
        <authorList>
            <consortium name="The Broad Institute Genomics Platform"/>
            <consortium name="The Broad Institute Genome Sequencing Center for Infectious Disease"/>
            <person name="Wu L."/>
            <person name="Ma J."/>
        </authorList>
    </citation>
    <scope>NUCLEOTIDE SEQUENCE [LARGE SCALE GENOMIC DNA]</scope>
    <source>
        <strain evidence="5">NBRC 111756</strain>
    </source>
</reference>
<dbReference type="RefSeq" id="WP_379909023.1">
    <property type="nucleotide sequence ID" value="NZ_JBHSWE010000001.1"/>
</dbReference>
<organism evidence="4 5">
    <name type="scientific">Marinobacterium aestuariivivens</name>
    <dbReference type="NCBI Taxonomy" id="1698799"/>
    <lineage>
        <taxon>Bacteria</taxon>
        <taxon>Pseudomonadati</taxon>
        <taxon>Pseudomonadota</taxon>
        <taxon>Gammaproteobacteria</taxon>
        <taxon>Oceanospirillales</taxon>
        <taxon>Oceanospirillaceae</taxon>
        <taxon>Marinobacterium</taxon>
    </lineage>
</organism>
<name>A0ABW1ZZ82_9GAMM</name>
<dbReference type="InterPro" id="IPR036938">
    <property type="entry name" value="PAP2/HPO_sf"/>
</dbReference>
<dbReference type="EMBL" id="JBHSWE010000001">
    <property type="protein sequence ID" value="MFC6670518.1"/>
    <property type="molecule type" value="Genomic_DNA"/>
</dbReference>
<evidence type="ECO:0000313" key="4">
    <source>
        <dbReference type="EMBL" id="MFC6670518.1"/>
    </source>
</evidence>
<dbReference type="PIRSF" id="PIRSF000897">
    <property type="entry name" value="Acid_Ptase_ClsA"/>
    <property type="match status" value="1"/>
</dbReference>
<dbReference type="InterPro" id="IPR000326">
    <property type="entry name" value="PAP2/HPO"/>
</dbReference>
<feature type="domain" description="Phosphatidic acid phosphatase type 2/haloperoxidase" evidence="3">
    <location>
        <begin position="119"/>
        <end position="226"/>
    </location>
</feature>
<dbReference type="SUPFAM" id="SSF48317">
    <property type="entry name" value="Acid phosphatase/Vanadium-dependent haloperoxidase"/>
    <property type="match status" value="1"/>
</dbReference>